<proteinExistence type="inferred from homology"/>
<comment type="similarity">
    <text evidence="2">Belongs to the cyclophilin-type PPIase family.</text>
</comment>
<dbReference type="GO" id="GO:0071013">
    <property type="term" value="C:catalytic step 2 spliceosome"/>
    <property type="evidence" value="ECO:0007669"/>
    <property type="project" value="TreeGrafter"/>
</dbReference>
<dbReference type="GO" id="GO:0006457">
    <property type="term" value="P:protein folding"/>
    <property type="evidence" value="ECO:0007669"/>
    <property type="project" value="InterPro"/>
</dbReference>
<evidence type="ECO:0000256" key="7">
    <source>
        <dbReference type="SAM" id="MobiDB-lite"/>
    </source>
</evidence>
<sequence>MSNIYIQEPSTNGKVILKTTLGDIDIELWSREAPKACRNFVQLCMEGYYNNTIFHRVIKGFLAQGGDPTGTGYGGDSIYGEGFKDEFHSRLRFVRRGLLAMANAEKNANGSQFFFTLGPCPHLQEKHTIFGKVAGKTLYNMIKFDDLQVDQNEKPLYPPKIISTEVVFNPFDDIIPRKIEAKKTNKKEERPKVKGTKDFKLLSFGDEAEEEEEEISEIITKFKGKSKSSHDLLNDPKLSSVPAVEPSLTLNNRKIKGDIDDRMEEDDSTSDDESKKSSKLNKLKKIKDKFKHSSFGEGKSTDKSTTDPFGEGTSKDFNEEQNEEDETNPGSKLDKIKNEFKLLKKQMKERIKKTVTTENPFFSSDQPDAVIEFKKEIDQFKALQSKDKKKRAEKNLSIFEKFQAKISNIEGDSDDGTLSDLFKHKLVSEESEPVLAKDANIRKEAEWFDIYDPRNPVNKRRREADKESESKSSKKAHRSKEKQ</sequence>
<dbReference type="InterPro" id="IPR029000">
    <property type="entry name" value="Cyclophilin-like_dom_sf"/>
</dbReference>
<accession>T1KQ19</accession>
<keyword evidence="3" id="KW-0539">Nucleus</keyword>
<dbReference type="CDD" id="cd01925">
    <property type="entry name" value="cyclophilin_CeCYP16-like"/>
    <property type="match status" value="1"/>
</dbReference>
<evidence type="ECO:0000313" key="10">
    <source>
        <dbReference type="Proteomes" id="UP000015104"/>
    </source>
</evidence>
<feature type="region of interest" description="Disordered" evidence="7">
    <location>
        <begin position="293"/>
        <end position="335"/>
    </location>
</feature>
<dbReference type="KEGG" id="tut:107366171"/>
<dbReference type="EnsemblMetazoa" id="tetur17g02540.1">
    <property type="protein sequence ID" value="tetur17g02540.1"/>
    <property type="gene ID" value="tetur17g02540"/>
</dbReference>
<dbReference type="STRING" id="32264.T1KQ19"/>
<gene>
    <name evidence="9" type="primary">107366171</name>
</gene>
<dbReference type="AlphaFoldDB" id="T1KQ19"/>
<dbReference type="Pfam" id="PF00160">
    <property type="entry name" value="Pro_isomerase"/>
    <property type="match status" value="1"/>
</dbReference>
<dbReference type="GO" id="GO:0003755">
    <property type="term" value="F:peptidyl-prolyl cis-trans isomerase activity"/>
    <property type="evidence" value="ECO:0007669"/>
    <property type="project" value="InterPro"/>
</dbReference>
<evidence type="ECO:0000313" key="9">
    <source>
        <dbReference type="EnsemblMetazoa" id="tetur17g02540.1"/>
    </source>
</evidence>
<dbReference type="PROSITE" id="PS50072">
    <property type="entry name" value="CSA_PPIASE_2"/>
    <property type="match status" value="1"/>
</dbReference>
<dbReference type="Proteomes" id="UP000015104">
    <property type="component" value="Unassembled WGS sequence"/>
</dbReference>
<name>T1KQ19_TETUR</name>
<dbReference type="HOGENOM" id="CLU_012062_14_4_1"/>
<evidence type="ECO:0000256" key="5">
    <source>
        <dbReference type="ARBA" id="ARBA00042090"/>
    </source>
</evidence>
<reference evidence="9" key="2">
    <citation type="submission" date="2015-06" db="UniProtKB">
        <authorList>
            <consortium name="EnsemblMetazoa"/>
        </authorList>
    </citation>
    <scope>IDENTIFICATION</scope>
</reference>
<keyword evidence="10" id="KW-1185">Reference proteome</keyword>
<evidence type="ECO:0000256" key="3">
    <source>
        <dbReference type="ARBA" id="ARBA00023242"/>
    </source>
</evidence>
<dbReference type="OMA" id="YAFKEPF"/>
<evidence type="ECO:0000256" key="1">
    <source>
        <dbReference type="ARBA" id="ARBA00004123"/>
    </source>
</evidence>
<evidence type="ECO:0000256" key="2">
    <source>
        <dbReference type="ARBA" id="ARBA00007365"/>
    </source>
</evidence>
<comment type="subunit">
    <text evidence="6">Part of the activated spliceosome B/catalytic step 1 spliceosome, one of the forms of the spliceosome which has a well-formed active site but still cannot catalyze the branching reaction and is composed at least of 52 proteins, the U2, U5 and U6 snRNAs and the pre-mRNA. Recruited during early steps of activated spliceosome B maturation, it is probably one of the first proteins released from this complex as he matures to the spliceosome C complex. Component of the minor spliceosome, which splices U12-type introns.</text>
</comment>
<comment type="subcellular location">
    <subcellularLocation>
        <location evidence="1">Nucleus</location>
    </subcellularLocation>
</comment>
<evidence type="ECO:0000256" key="4">
    <source>
        <dbReference type="ARBA" id="ARBA00040027"/>
    </source>
</evidence>
<dbReference type="PROSITE" id="PS00170">
    <property type="entry name" value="CSA_PPIASE_1"/>
    <property type="match status" value="1"/>
</dbReference>
<dbReference type="EMBL" id="CAEY01000344">
    <property type="status" value="NOT_ANNOTATED_CDS"/>
    <property type="molecule type" value="Genomic_DNA"/>
</dbReference>
<dbReference type="OrthoDB" id="442970at2759"/>
<protein>
    <recommendedName>
        <fullName evidence="4">Spliceosome-associated protein CWC27 homolog</fullName>
    </recommendedName>
    <alternativeName>
        <fullName evidence="5">Probable inactive peptidyl-prolyl cis-trans isomerase CWC27 homolog</fullName>
    </alternativeName>
</protein>
<dbReference type="eggNOG" id="KOG0885">
    <property type="taxonomic scope" value="Eukaryota"/>
</dbReference>
<dbReference type="InterPro" id="IPR020892">
    <property type="entry name" value="Cyclophilin-type_PPIase_CS"/>
</dbReference>
<organism evidence="9 10">
    <name type="scientific">Tetranychus urticae</name>
    <name type="common">Two-spotted spider mite</name>
    <dbReference type="NCBI Taxonomy" id="32264"/>
    <lineage>
        <taxon>Eukaryota</taxon>
        <taxon>Metazoa</taxon>
        <taxon>Ecdysozoa</taxon>
        <taxon>Arthropoda</taxon>
        <taxon>Chelicerata</taxon>
        <taxon>Arachnida</taxon>
        <taxon>Acari</taxon>
        <taxon>Acariformes</taxon>
        <taxon>Trombidiformes</taxon>
        <taxon>Prostigmata</taxon>
        <taxon>Eleutherengona</taxon>
        <taxon>Raphignathae</taxon>
        <taxon>Tetranychoidea</taxon>
        <taxon>Tetranychidae</taxon>
        <taxon>Tetranychus</taxon>
    </lineage>
</organism>
<evidence type="ECO:0000259" key="8">
    <source>
        <dbReference type="PROSITE" id="PS50072"/>
    </source>
</evidence>
<feature type="compositionally biased region" description="Acidic residues" evidence="7">
    <location>
        <begin position="261"/>
        <end position="271"/>
    </location>
</feature>
<dbReference type="InterPro" id="IPR044666">
    <property type="entry name" value="Cyclophilin_A-like"/>
</dbReference>
<dbReference type="PRINTS" id="PR00153">
    <property type="entry name" value="CSAPPISMRASE"/>
</dbReference>
<feature type="domain" description="PPIase cyclophilin-type" evidence="8">
    <location>
        <begin position="19"/>
        <end position="166"/>
    </location>
</feature>
<dbReference type="Gene3D" id="2.40.100.10">
    <property type="entry name" value="Cyclophilin-like"/>
    <property type="match status" value="1"/>
</dbReference>
<dbReference type="PANTHER" id="PTHR45625:SF6">
    <property type="entry name" value="SPLICEOSOME-ASSOCIATED PROTEIN CWC27 HOMOLOG"/>
    <property type="match status" value="1"/>
</dbReference>
<reference evidence="10" key="1">
    <citation type="submission" date="2011-08" db="EMBL/GenBank/DDBJ databases">
        <authorList>
            <person name="Rombauts S."/>
        </authorList>
    </citation>
    <scope>NUCLEOTIDE SEQUENCE</scope>
    <source>
        <strain evidence="10">London</strain>
    </source>
</reference>
<evidence type="ECO:0000256" key="6">
    <source>
        <dbReference type="ARBA" id="ARBA00046368"/>
    </source>
</evidence>
<dbReference type="InterPro" id="IPR002130">
    <property type="entry name" value="Cyclophilin-type_PPIase_dom"/>
</dbReference>
<feature type="region of interest" description="Disordered" evidence="7">
    <location>
        <begin position="452"/>
        <end position="483"/>
    </location>
</feature>
<feature type="compositionally biased region" description="Basic residues" evidence="7">
    <location>
        <begin position="473"/>
        <end position="483"/>
    </location>
</feature>
<dbReference type="FunFam" id="2.40.100.10:FF:000007">
    <property type="entry name" value="Peptidyl-prolyl cis-trans isomerase CWC27 homolog"/>
    <property type="match status" value="1"/>
</dbReference>
<dbReference type="PANTHER" id="PTHR45625">
    <property type="entry name" value="PEPTIDYL-PROLYL CIS-TRANS ISOMERASE-RELATED"/>
    <property type="match status" value="1"/>
</dbReference>
<feature type="region of interest" description="Disordered" evidence="7">
    <location>
        <begin position="226"/>
        <end position="280"/>
    </location>
</feature>
<feature type="compositionally biased region" description="Basic and acidic residues" evidence="7">
    <location>
        <begin position="462"/>
        <end position="472"/>
    </location>
</feature>
<dbReference type="SUPFAM" id="SSF50891">
    <property type="entry name" value="Cyclophilin-like"/>
    <property type="match status" value="1"/>
</dbReference>